<comment type="similarity">
    <text evidence="6">Belongs to the DyP-type peroxidase family.</text>
</comment>
<evidence type="ECO:0000256" key="4">
    <source>
        <dbReference type="ARBA" id="ARBA00023002"/>
    </source>
</evidence>
<accession>U5DPH0</accession>
<evidence type="ECO:0000259" key="7">
    <source>
        <dbReference type="Pfam" id="PF21105"/>
    </source>
</evidence>
<dbReference type="PROSITE" id="PS51404">
    <property type="entry name" value="DYP_PEROXIDASE"/>
    <property type="match status" value="1"/>
</dbReference>
<evidence type="ECO:0000256" key="3">
    <source>
        <dbReference type="ARBA" id="ARBA00022723"/>
    </source>
</evidence>
<dbReference type="InParanoid" id="U5DPH0"/>
<keyword evidence="9" id="KW-1185">Reference proteome</keyword>
<dbReference type="Proteomes" id="UP000016960">
    <property type="component" value="Unassembled WGS sequence"/>
</dbReference>
<dbReference type="STRING" id="582515.KR51_00006000"/>
<proteinExistence type="inferred from homology"/>
<evidence type="ECO:0000313" key="8">
    <source>
        <dbReference type="EMBL" id="ERN42752.1"/>
    </source>
</evidence>
<feature type="domain" description="DyP dimeric alpha+beta barrel" evidence="7">
    <location>
        <begin position="54"/>
        <end position="168"/>
    </location>
</feature>
<keyword evidence="4" id="KW-0560">Oxidoreductase</keyword>
<dbReference type="InterPro" id="IPR011008">
    <property type="entry name" value="Dimeric_a/b-barrel"/>
</dbReference>
<dbReference type="PANTHER" id="PTHR30521">
    <property type="entry name" value="DEFERROCHELATASE/PEROXIDASE"/>
    <property type="match status" value="1"/>
</dbReference>
<evidence type="ECO:0000256" key="5">
    <source>
        <dbReference type="ARBA" id="ARBA00023004"/>
    </source>
</evidence>
<dbReference type="GO" id="GO:0020037">
    <property type="term" value="F:heme binding"/>
    <property type="evidence" value="ECO:0007669"/>
    <property type="project" value="InterPro"/>
</dbReference>
<organism evidence="8 9">
    <name type="scientific">Rubidibacter lacunae KORDI 51-2</name>
    <dbReference type="NCBI Taxonomy" id="582515"/>
    <lineage>
        <taxon>Bacteria</taxon>
        <taxon>Bacillati</taxon>
        <taxon>Cyanobacteriota</taxon>
        <taxon>Cyanophyceae</taxon>
        <taxon>Oscillatoriophycideae</taxon>
        <taxon>Chroococcales</taxon>
        <taxon>Aphanothecaceae</taxon>
        <taxon>Rubidibacter</taxon>
    </lineage>
</organism>
<dbReference type="eggNOG" id="COG2837">
    <property type="taxonomic scope" value="Bacteria"/>
</dbReference>
<comment type="caution">
    <text evidence="8">The sequence shown here is derived from an EMBL/GenBank/DDBJ whole genome shotgun (WGS) entry which is preliminary data.</text>
</comment>
<dbReference type="EMBL" id="ASSJ01000008">
    <property type="protein sequence ID" value="ERN42752.1"/>
    <property type="molecule type" value="Genomic_DNA"/>
</dbReference>
<dbReference type="Pfam" id="PF21105">
    <property type="entry name" value="DyP_N"/>
    <property type="match status" value="1"/>
</dbReference>
<comment type="cofactor">
    <cofactor evidence="1">
        <name>heme b</name>
        <dbReference type="ChEBI" id="CHEBI:60344"/>
    </cofactor>
</comment>
<dbReference type="AlphaFoldDB" id="U5DPH0"/>
<evidence type="ECO:0000256" key="2">
    <source>
        <dbReference type="ARBA" id="ARBA00022559"/>
    </source>
</evidence>
<gene>
    <name evidence="8" type="ORF">KR51_00006000</name>
</gene>
<dbReference type="OrthoDB" id="9781066at2"/>
<evidence type="ECO:0000256" key="1">
    <source>
        <dbReference type="ARBA" id="ARBA00001970"/>
    </source>
</evidence>
<reference evidence="8 9" key="1">
    <citation type="submission" date="2013-05" db="EMBL/GenBank/DDBJ databases">
        <title>Draft genome sequence of Rubidibacter lacunae KORDI 51-2.</title>
        <authorList>
            <person name="Choi D.H."/>
            <person name="Noh J.H."/>
            <person name="Kwon K.-K."/>
            <person name="Lee J.-H."/>
            <person name="Ryu J.-Y."/>
        </authorList>
    </citation>
    <scope>NUCLEOTIDE SEQUENCE [LARGE SCALE GENOMIC DNA]</scope>
    <source>
        <strain evidence="8 9">KORDI 51-2</strain>
    </source>
</reference>
<evidence type="ECO:0000256" key="6">
    <source>
        <dbReference type="ARBA" id="ARBA00025737"/>
    </source>
</evidence>
<dbReference type="PATRIC" id="fig|582515.4.peg.684"/>
<dbReference type="RefSeq" id="WP_022604563.1">
    <property type="nucleotide sequence ID" value="NZ_ASSJ01000008.1"/>
</dbReference>
<dbReference type="PANTHER" id="PTHR30521:SF5">
    <property type="entry name" value="BLR4509 PROTEIN"/>
    <property type="match status" value="1"/>
</dbReference>
<keyword evidence="2" id="KW-0575">Peroxidase</keyword>
<dbReference type="InterPro" id="IPR049509">
    <property type="entry name" value="DyP_N"/>
</dbReference>
<keyword evidence="5" id="KW-0408">Iron</keyword>
<dbReference type="GO" id="GO:0005829">
    <property type="term" value="C:cytosol"/>
    <property type="evidence" value="ECO:0007669"/>
    <property type="project" value="TreeGrafter"/>
</dbReference>
<dbReference type="SUPFAM" id="SSF54909">
    <property type="entry name" value="Dimeric alpha+beta barrel"/>
    <property type="match status" value="1"/>
</dbReference>
<evidence type="ECO:0000313" key="9">
    <source>
        <dbReference type="Proteomes" id="UP000016960"/>
    </source>
</evidence>
<sequence length="531" mass="59995">MLNFVENGRFIDRDEASHIDLFDVQGNLVKAYGRFEFTKARYIFYRILGEGGSQGRAFVRDLVPEITNGAAWDKRNEVRIPPVTTNIAFTFTGLKNLGLPLKSLKSFPPEFMMGMKARRDILGDDGPSAPEHWDPIWQQETPVDIMVWINARKSEQLETRYQEICGIVDRYDEVEQVIGHRSSTGENLPYQDAAALLDADGSPTSKEHFGYVDGISEPYFKGSCRNSAAVVGGGKLTRTRGNPKTSEGWEPLETGEFILGYRDEAEEYPVAPIPRLLSLNGTFLVYRKLHQNVMSFRSYIDKVGQYYPDGKTALMAKFSGRWPNGAPLALFPTEKEADDHMRELHEARENSDPKFYELRQKLEAFNFDDDLEGSRCPVSSHTRRTNPRGSLEFGKEAFETPGALIDRRRLLRRGLPYGKVDDPARDDGDHGIIFMALGASIERQFEFVQQQWINYGNDFKLANERDPLLGNHGTIADGKGGRMVIEGEKGKRIPFFCANMPRFVETRGGDYFFLPSITGVRMIGEGIIDPT</sequence>
<dbReference type="InterPro" id="IPR006314">
    <property type="entry name" value="Dyp_peroxidase"/>
</dbReference>
<keyword evidence="3" id="KW-0479">Metal-binding</keyword>
<protein>
    <recommendedName>
        <fullName evidence="7">DyP dimeric alpha+beta barrel domain-containing protein</fullName>
    </recommendedName>
</protein>
<dbReference type="GO" id="GO:0004601">
    <property type="term" value="F:peroxidase activity"/>
    <property type="evidence" value="ECO:0007669"/>
    <property type="project" value="UniProtKB-KW"/>
</dbReference>
<name>U5DPH0_9CHRO</name>
<dbReference type="GO" id="GO:0046872">
    <property type="term" value="F:metal ion binding"/>
    <property type="evidence" value="ECO:0007669"/>
    <property type="project" value="UniProtKB-KW"/>
</dbReference>